<dbReference type="PANTHER" id="PTHR11907">
    <property type="entry name" value="AMIDOPHOSPHORIBOSYLTRANSFERASE"/>
    <property type="match status" value="1"/>
</dbReference>
<dbReference type="Proteomes" id="UP000320781">
    <property type="component" value="Unassembled WGS sequence"/>
</dbReference>
<evidence type="ECO:0000256" key="5">
    <source>
        <dbReference type="ARBA" id="ARBA00022755"/>
    </source>
</evidence>
<dbReference type="PROSITE" id="PS51278">
    <property type="entry name" value="GATASE_TYPE_2"/>
    <property type="match status" value="1"/>
</dbReference>
<accession>A0A523QLS7</accession>
<dbReference type="UniPathway" id="UPA00074">
    <property type="reaction ID" value="UER00124"/>
</dbReference>
<dbReference type="Pfam" id="PF00156">
    <property type="entry name" value="Pribosyltran"/>
    <property type="match status" value="1"/>
</dbReference>
<proteinExistence type="inferred from homology"/>
<dbReference type="Gene3D" id="3.60.20.10">
    <property type="entry name" value="Glutamine Phosphoribosylpyrophosphate, subunit 1, domain 1"/>
    <property type="match status" value="1"/>
</dbReference>
<dbReference type="CDD" id="cd00715">
    <property type="entry name" value="GPATase_N"/>
    <property type="match status" value="1"/>
</dbReference>
<protein>
    <recommendedName>
        <fullName evidence="7">Amidophosphoribosyltransferase</fullName>
        <shortName evidence="7">ATase</shortName>
        <ecNumber evidence="7">2.4.2.14</ecNumber>
    </recommendedName>
    <alternativeName>
        <fullName evidence="7">Glutamine phosphoribosylpyrophosphate amidotransferase</fullName>
        <shortName evidence="7">GPATase</shortName>
    </alternativeName>
</protein>
<dbReference type="GO" id="GO:0009113">
    <property type="term" value="P:purine nucleobase biosynthetic process"/>
    <property type="evidence" value="ECO:0007669"/>
    <property type="project" value="UniProtKB-UniRule"/>
</dbReference>
<feature type="binding site" evidence="7 11">
    <location>
        <position position="386"/>
    </location>
    <ligand>
        <name>[4Fe-4S] cluster</name>
        <dbReference type="ChEBI" id="CHEBI:49883"/>
    </ligand>
</feature>
<evidence type="ECO:0000313" key="13">
    <source>
        <dbReference type="EMBL" id="TES86747.1"/>
    </source>
</evidence>
<dbReference type="InterPro" id="IPR029055">
    <property type="entry name" value="Ntn_hydrolases_N"/>
</dbReference>
<feature type="binding site" evidence="7 11">
    <location>
        <position position="240"/>
    </location>
    <ligand>
        <name>[4Fe-4S] cluster</name>
        <dbReference type="ChEBI" id="CHEBI:49883"/>
    </ligand>
</feature>
<feature type="binding site" evidence="7 11">
    <location>
        <position position="436"/>
    </location>
    <ligand>
        <name>[4Fe-4S] cluster</name>
        <dbReference type="ChEBI" id="CHEBI:49883"/>
    </ligand>
</feature>
<evidence type="ECO:0000256" key="1">
    <source>
        <dbReference type="ARBA" id="ARBA00005209"/>
    </source>
</evidence>
<dbReference type="GO" id="GO:0051539">
    <property type="term" value="F:4 iron, 4 sulfur cluster binding"/>
    <property type="evidence" value="ECO:0007669"/>
    <property type="project" value="UniProtKB-KW"/>
</dbReference>
<evidence type="ECO:0000259" key="12">
    <source>
        <dbReference type="PROSITE" id="PS51278"/>
    </source>
</evidence>
<comment type="cofactor">
    <cofactor evidence="7 11">
        <name>[4Fe-4S] cluster</name>
        <dbReference type="ChEBI" id="CHEBI:49883"/>
    </cofactor>
    <text evidence="7 11">Binds 1 [4Fe-4S] cluster per subunit.</text>
</comment>
<dbReference type="CDD" id="cd06223">
    <property type="entry name" value="PRTases_typeI"/>
    <property type="match status" value="1"/>
</dbReference>
<keyword evidence="7 11" id="KW-0408">Iron</keyword>
<keyword evidence="7" id="KW-0004">4Fe-4S</keyword>
<keyword evidence="7 11" id="KW-0411">Iron-sulfur</keyword>
<evidence type="ECO:0000256" key="3">
    <source>
        <dbReference type="ARBA" id="ARBA00022676"/>
    </source>
</evidence>
<comment type="function">
    <text evidence="7">Catalyzes the formation of phosphoribosylamine from phosphoribosylpyrophosphate (PRPP) and glutamine.</text>
</comment>
<evidence type="ECO:0000256" key="10">
    <source>
        <dbReference type="PIRSR" id="PIRSR000485-2"/>
    </source>
</evidence>
<feature type="binding site" evidence="7 11">
    <location>
        <position position="439"/>
    </location>
    <ligand>
        <name>[4Fe-4S] cluster</name>
        <dbReference type="ChEBI" id="CHEBI:49883"/>
    </ligand>
</feature>
<dbReference type="EMBL" id="SOKU01000051">
    <property type="protein sequence ID" value="TES86747.1"/>
    <property type="molecule type" value="Genomic_DNA"/>
</dbReference>
<comment type="pathway">
    <text evidence="1 7 8">Purine metabolism; IMP biosynthesis via de novo pathway; N(1)-(5-phospho-D-ribosyl)glycinamide from 5-phospho-alpha-D-ribose 1-diphosphate: step 1/2.</text>
</comment>
<comment type="caution">
    <text evidence="13">The sequence shown here is derived from an EMBL/GenBank/DDBJ whole genome shotgun (WGS) entry which is preliminary data.</text>
</comment>
<feature type="binding site" evidence="7 10">
    <location>
        <position position="350"/>
    </location>
    <ligand>
        <name>Mg(2+)</name>
        <dbReference type="ChEBI" id="CHEBI:18420"/>
    </ligand>
</feature>
<gene>
    <name evidence="7" type="primary">purF</name>
    <name evidence="13" type="ORF">E3J95_01205</name>
</gene>
<dbReference type="GO" id="GO:0000287">
    <property type="term" value="F:magnesium ion binding"/>
    <property type="evidence" value="ECO:0007669"/>
    <property type="project" value="UniProtKB-UniRule"/>
</dbReference>
<dbReference type="Pfam" id="PF13522">
    <property type="entry name" value="GATase_6"/>
    <property type="match status" value="1"/>
</dbReference>
<comment type="catalytic activity">
    <reaction evidence="7 8">
        <text>5-phospho-beta-D-ribosylamine + L-glutamate + diphosphate = 5-phospho-alpha-D-ribose 1-diphosphate + L-glutamine + H2O</text>
        <dbReference type="Rhea" id="RHEA:14905"/>
        <dbReference type="ChEBI" id="CHEBI:15377"/>
        <dbReference type="ChEBI" id="CHEBI:29985"/>
        <dbReference type="ChEBI" id="CHEBI:33019"/>
        <dbReference type="ChEBI" id="CHEBI:58017"/>
        <dbReference type="ChEBI" id="CHEBI:58359"/>
        <dbReference type="ChEBI" id="CHEBI:58681"/>
        <dbReference type="EC" id="2.4.2.14"/>
    </reaction>
</comment>
<keyword evidence="4 7" id="KW-0808">Transferase</keyword>
<keyword evidence="5 7" id="KW-0658">Purine biosynthesis</keyword>
<dbReference type="GO" id="GO:0004044">
    <property type="term" value="F:amidophosphoribosyltransferase activity"/>
    <property type="evidence" value="ECO:0007669"/>
    <property type="project" value="UniProtKB-UniRule"/>
</dbReference>
<dbReference type="InterPro" id="IPR035584">
    <property type="entry name" value="PurF_N"/>
</dbReference>
<comment type="similarity">
    <text evidence="2 7 8">In the C-terminal section; belongs to the purine/pyrimidine phosphoribosyltransferase family.</text>
</comment>
<keyword evidence="3 7" id="KW-0328">Glycosyltransferase</keyword>
<sequence length="464" mass="51105">MHEECGIFGICGHPQAAKLTYLGLFALQHRGQESAGIVVSDGFSLATHRGAGLVEKVFNERTLKSLPGRLAIGHNRYSTTGSPSSTNIQPLLISFFGEGIALSHNGTLINAGQLREELESQGSIFQSTMDTEVIVHLLTKLSQTQGKRQALLQALRRLRGAYSLLLLANHEVIGARDPHGFRPLVIGKLKGSYLLASETCALDLLGAKYLRQVEAGEMLAITEKGLESFRIAPSTKLAQCIFEHIYFARPDSIVFGEAVHQVRERLGRKLAQEHPGEADLVICVPDSGMIASLGYARESKIPWGVGLTRNHYIGRTFIQPAQFARDMEVKIKLNPIRDVLQGKRVVLVDDSIVRGTTCKKIIRILRQGGAKEVHFRISSPPIRCPCFFGIDTPVQKELIASSHSVEEIRRIIGANSLGYLSLQGLLSCVERPQDYCTACFSGNYPLEVHPQTKYIFEVKKTAEV</sequence>
<keyword evidence="6 7" id="KW-0315">Glutamine amidotransferase</keyword>
<dbReference type="Gene3D" id="3.40.50.2020">
    <property type="match status" value="1"/>
</dbReference>
<evidence type="ECO:0000256" key="9">
    <source>
        <dbReference type="PIRSR" id="PIRSR000485-1"/>
    </source>
</evidence>
<feature type="binding site" evidence="7 10">
    <location>
        <position position="349"/>
    </location>
    <ligand>
        <name>Mg(2+)</name>
        <dbReference type="ChEBI" id="CHEBI:18420"/>
    </ligand>
</feature>
<dbReference type="InterPro" id="IPR017932">
    <property type="entry name" value="GATase_2_dom"/>
</dbReference>
<feature type="domain" description="Glutamine amidotransferase type-2" evidence="12">
    <location>
        <begin position="5"/>
        <end position="224"/>
    </location>
</feature>
<evidence type="ECO:0000256" key="11">
    <source>
        <dbReference type="PIRSR" id="PIRSR000485-3"/>
    </source>
</evidence>
<dbReference type="InterPro" id="IPR005854">
    <property type="entry name" value="PurF"/>
</dbReference>
<dbReference type="EC" id="2.4.2.14" evidence="7"/>
<evidence type="ECO:0000256" key="8">
    <source>
        <dbReference type="PIRNR" id="PIRNR000485"/>
    </source>
</evidence>
<name>A0A523QLS7_UNCAE</name>
<dbReference type="GO" id="GO:0006189">
    <property type="term" value="P:'de novo' IMP biosynthetic process"/>
    <property type="evidence" value="ECO:0007669"/>
    <property type="project" value="UniProtKB-UniRule"/>
</dbReference>
<reference evidence="13 14" key="1">
    <citation type="submission" date="2019-03" db="EMBL/GenBank/DDBJ databases">
        <title>Metabolic potential of uncultured bacteria and archaea associated with petroleum seepage in deep-sea sediments.</title>
        <authorList>
            <person name="Dong X."/>
            <person name="Hubert C."/>
        </authorList>
    </citation>
    <scope>NUCLEOTIDE SEQUENCE [LARGE SCALE GENOMIC DNA]</scope>
    <source>
        <strain evidence="13">E44_bin92</strain>
    </source>
</reference>
<keyword evidence="7 10" id="KW-0479">Metal-binding</keyword>
<feature type="binding site" evidence="7 10">
    <location>
        <position position="287"/>
    </location>
    <ligand>
        <name>Mg(2+)</name>
        <dbReference type="ChEBI" id="CHEBI:18420"/>
    </ligand>
</feature>
<evidence type="ECO:0000313" key="14">
    <source>
        <dbReference type="Proteomes" id="UP000320781"/>
    </source>
</evidence>
<dbReference type="AlphaFoldDB" id="A0A523QLS7"/>
<dbReference type="HAMAP" id="MF_01931">
    <property type="entry name" value="PurF"/>
    <property type="match status" value="1"/>
</dbReference>
<organism evidence="13 14">
    <name type="scientific">Aerophobetes bacterium</name>
    <dbReference type="NCBI Taxonomy" id="2030807"/>
    <lineage>
        <taxon>Bacteria</taxon>
        <taxon>Candidatus Aerophobota</taxon>
    </lineage>
</organism>
<comment type="cofactor">
    <cofactor evidence="7 10">
        <name>Mg(2+)</name>
        <dbReference type="ChEBI" id="CHEBI:18420"/>
    </cofactor>
    <text evidence="7 10">Binds 1 Mg(2+) ion per subunit.</text>
</comment>
<dbReference type="InterPro" id="IPR029057">
    <property type="entry name" value="PRTase-like"/>
</dbReference>
<evidence type="ECO:0000256" key="7">
    <source>
        <dbReference type="HAMAP-Rule" id="MF_01931"/>
    </source>
</evidence>
<dbReference type="PIRSF" id="PIRSF000485">
    <property type="entry name" value="Amd_phspho_trans"/>
    <property type="match status" value="1"/>
</dbReference>
<dbReference type="NCBIfam" id="TIGR01134">
    <property type="entry name" value="purF"/>
    <property type="match status" value="1"/>
</dbReference>
<evidence type="ECO:0000256" key="4">
    <source>
        <dbReference type="ARBA" id="ARBA00022679"/>
    </source>
</evidence>
<dbReference type="InterPro" id="IPR000836">
    <property type="entry name" value="PRTase_dom"/>
</dbReference>
<dbReference type="SUPFAM" id="SSF53271">
    <property type="entry name" value="PRTase-like"/>
    <property type="match status" value="1"/>
</dbReference>
<evidence type="ECO:0000256" key="2">
    <source>
        <dbReference type="ARBA" id="ARBA00010138"/>
    </source>
</evidence>
<dbReference type="SUPFAM" id="SSF56235">
    <property type="entry name" value="N-terminal nucleophile aminohydrolases (Ntn hydrolases)"/>
    <property type="match status" value="1"/>
</dbReference>
<keyword evidence="7 10" id="KW-0460">Magnesium</keyword>
<feature type="active site" description="Nucleophile" evidence="7 9">
    <location>
        <position position="5"/>
    </location>
</feature>
<evidence type="ECO:0000256" key="6">
    <source>
        <dbReference type="ARBA" id="ARBA00022962"/>
    </source>
</evidence>